<accession>A0A5J4UE09</accession>
<dbReference type="EMBL" id="SNRW01016904">
    <property type="protein sequence ID" value="KAA6368879.1"/>
    <property type="molecule type" value="Genomic_DNA"/>
</dbReference>
<sequence length="24" mass="2747">MTQITSPRQLSIPTIIEEDSPFDK</sequence>
<feature type="region of interest" description="Disordered" evidence="1">
    <location>
        <begin position="1"/>
        <end position="24"/>
    </location>
</feature>
<reference evidence="2 3" key="1">
    <citation type="submission" date="2019-03" db="EMBL/GenBank/DDBJ databases">
        <title>Single cell metagenomics reveals metabolic interactions within the superorganism composed of flagellate Streblomastix strix and complex community of Bacteroidetes bacteria on its surface.</title>
        <authorList>
            <person name="Treitli S.C."/>
            <person name="Kolisko M."/>
            <person name="Husnik F."/>
            <person name="Keeling P."/>
            <person name="Hampl V."/>
        </authorList>
    </citation>
    <scope>NUCLEOTIDE SEQUENCE [LARGE SCALE GENOMIC DNA]</scope>
    <source>
        <strain evidence="2">ST1C</strain>
    </source>
</reference>
<proteinExistence type="predicted"/>
<evidence type="ECO:0000256" key="1">
    <source>
        <dbReference type="SAM" id="MobiDB-lite"/>
    </source>
</evidence>
<evidence type="ECO:0000313" key="3">
    <source>
        <dbReference type="Proteomes" id="UP000324800"/>
    </source>
</evidence>
<dbReference type="Proteomes" id="UP000324800">
    <property type="component" value="Unassembled WGS sequence"/>
</dbReference>
<evidence type="ECO:0000313" key="2">
    <source>
        <dbReference type="EMBL" id="KAA6368879.1"/>
    </source>
</evidence>
<organism evidence="2 3">
    <name type="scientific">Streblomastix strix</name>
    <dbReference type="NCBI Taxonomy" id="222440"/>
    <lineage>
        <taxon>Eukaryota</taxon>
        <taxon>Metamonada</taxon>
        <taxon>Preaxostyla</taxon>
        <taxon>Oxymonadida</taxon>
        <taxon>Streblomastigidae</taxon>
        <taxon>Streblomastix</taxon>
    </lineage>
</organism>
<dbReference type="AlphaFoldDB" id="A0A5J4UE09"/>
<name>A0A5J4UE09_9EUKA</name>
<gene>
    <name evidence="2" type="ORF">EZS28_035594</name>
</gene>
<feature type="non-terminal residue" evidence="2">
    <location>
        <position position="24"/>
    </location>
</feature>
<protein>
    <submittedName>
        <fullName evidence="2">Uncharacterized protein</fullName>
    </submittedName>
</protein>
<feature type="compositionally biased region" description="Polar residues" evidence="1">
    <location>
        <begin position="1"/>
        <end position="12"/>
    </location>
</feature>
<comment type="caution">
    <text evidence="2">The sequence shown here is derived from an EMBL/GenBank/DDBJ whole genome shotgun (WGS) entry which is preliminary data.</text>
</comment>